<feature type="transmembrane region" description="Helical" evidence="1">
    <location>
        <begin position="337"/>
        <end position="363"/>
    </location>
</feature>
<name>E1SU84_FERBD</name>
<gene>
    <name evidence="4" type="ordered locus">Fbal_2014</name>
</gene>
<dbReference type="STRING" id="550540.Fbal_2014"/>
<feature type="transmembrane region" description="Helical" evidence="1">
    <location>
        <begin position="375"/>
        <end position="400"/>
    </location>
</feature>
<feature type="transmembrane region" description="Helical" evidence="1">
    <location>
        <begin position="406"/>
        <end position="423"/>
    </location>
</feature>
<dbReference type="Pfam" id="PF14400">
    <property type="entry name" value="Transglut_i_TM"/>
    <property type="match status" value="1"/>
</dbReference>
<reference evidence="4 5" key="1">
    <citation type="journal article" date="2010" name="Stand. Genomic Sci.">
        <title>Complete genome sequence of Ferrimonas balearica type strain (PAT).</title>
        <authorList>
            <person name="Nolan M."/>
            <person name="Sikorski J."/>
            <person name="Davenport K."/>
            <person name="Lucas S."/>
            <person name="Glavina Del Rio T."/>
            <person name="Tice H."/>
            <person name="Cheng J."/>
            <person name="Goodwin L."/>
            <person name="Pitluck S."/>
            <person name="Liolios K."/>
            <person name="Ivanova N."/>
            <person name="Mavromatis K."/>
            <person name="Ovchinnikova G."/>
            <person name="Pati A."/>
            <person name="Chen A."/>
            <person name="Palaniappan K."/>
            <person name="Land M."/>
            <person name="Hauser L."/>
            <person name="Chang Y."/>
            <person name="Jeffries C."/>
            <person name="Tapia R."/>
            <person name="Brettin T."/>
            <person name="Detter J."/>
            <person name="Han C."/>
            <person name="Yasawong M."/>
            <person name="Rohde M."/>
            <person name="Tindall B."/>
            <person name="Goker M."/>
            <person name="Woyke T."/>
            <person name="Bristow J."/>
            <person name="Eisen J."/>
            <person name="Markowitz V."/>
            <person name="Hugenholtz P."/>
            <person name="Kyrpides N."/>
            <person name="Klenk H."/>
            <person name="Lapidus A."/>
        </authorList>
    </citation>
    <scope>NUCLEOTIDE SEQUENCE [LARGE SCALE GENOMIC DNA]</scope>
    <source>
        <strain evidence="5">DSM 9799 / CCM 4581 / KCTC 23876 / PAT</strain>
    </source>
</reference>
<dbReference type="Proteomes" id="UP000006683">
    <property type="component" value="Chromosome"/>
</dbReference>
<dbReference type="Pfam" id="PF14402">
    <property type="entry name" value="7TM_transglut"/>
    <property type="match status" value="1"/>
</dbReference>
<proteinExistence type="predicted"/>
<dbReference type="AlphaFoldDB" id="E1SU84"/>
<dbReference type="EMBL" id="CP002209">
    <property type="protein sequence ID" value="ADN76217.1"/>
    <property type="molecule type" value="Genomic_DNA"/>
</dbReference>
<keyword evidence="1" id="KW-0812">Transmembrane</keyword>
<evidence type="ECO:0000313" key="5">
    <source>
        <dbReference type="Proteomes" id="UP000006683"/>
    </source>
</evidence>
<evidence type="ECO:0000259" key="3">
    <source>
        <dbReference type="Pfam" id="PF14402"/>
    </source>
</evidence>
<keyword evidence="1" id="KW-0472">Membrane</keyword>
<organism evidence="4 5">
    <name type="scientific">Ferrimonas balearica (strain DSM 9799 / CCM 4581 / KCTC 23876 / PAT)</name>
    <dbReference type="NCBI Taxonomy" id="550540"/>
    <lineage>
        <taxon>Bacteria</taxon>
        <taxon>Pseudomonadati</taxon>
        <taxon>Pseudomonadota</taxon>
        <taxon>Gammaproteobacteria</taxon>
        <taxon>Alteromonadales</taxon>
        <taxon>Ferrimonadaceae</taxon>
        <taxon>Ferrimonas</taxon>
    </lineage>
</organism>
<dbReference type="HOGENOM" id="CLU_041549_0_0_6"/>
<feature type="transmembrane region" description="Helical" evidence="1">
    <location>
        <begin position="435"/>
        <end position="453"/>
    </location>
</feature>
<keyword evidence="1" id="KW-1133">Transmembrane helix</keyword>
<dbReference type="RefSeq" id="WP_013345523.1">
    <property type="nucleotide sequence ID" value="NC_014541.1"/>
</dbReference>
<feature type="transmembrane region" description="Helical" evidence="1">
    <location>
        <begin position="6"/>
        <end position="22"/>
    </location>
</feature>
<dbReference type="KEGG" id="fbl:Fbal_2014"/>
<evidence type="ECO:0000313" key="4">
    <source>
        <dbReference type="EMBL" id="ADN76217.1"/>
    </source>
</evidence>
<feature type="transmembrane region" description="Helical" evidence="1">
    <location>
        <begin position="304"/>
        <end position="325"/>
    </location>
</feature>
<dbReference type="InterPro" id="IPR025840">
    <property type="entry name" value="7TM_transglut"/>
</dbReference>
<dbReference type="OrthoDB" id="253840at2"/>
<keyword evidence="5" id="KW-1185">Reference proteome</keyword>
<feature type="transmembrane region" description="Helical" evidence="1">
    <location>
        <begin position="465"/>
        <end position="485"/>
    </location>
</feature>
<evidence type="ECO:0000259" key="2">
    <source>
        <dbReference type="Pfam" id="PF14400"/>
    </source>
</evidence>
<accession>E1SU84</accession>
<evidence type="ECO:0000256" key="1">
    <source>
        <dbReference type="SAM" id="Phobius"/>
    </source>
</evidence>
<sequence>MSRKPFYLLIFVLIAAGVGYNYQRHVSDGIPFLPGTSQTTWTVEARITFNGEGAVEASFALPSDPAFKTLSESAASPGYGLAMTMDGDARRATWTTRQALGRQELYYTTNLVPTGDFKLEEIAELPAPEPVVWDEGLETAAKGLTAKAWEKSANNASFARELAELISQPDKQQNVALLLSRYEPAPLMTRLLQSAGVQARQVYGLKLEDGRRRQNLIPMVEVLDNQEWKLFNPATGEQGRNDKLLLWQRHSTSVLDLTGGSNSNVSFSMIEDTRPALATAIDMMDTGGLASLSLYNLPLEEQSLLRGLFLIPIGVLVVVFLRVIVGLKTSGTFMPVLIALAFIQTKLLTGLVGFLLIVAAGLVIRSYLSNLNLLLISRISAVVIVVLGIIAGFTLLAFNLGLTEGLTITFFPMIILAWTIERMSILWEEEGAKEVMLQGGGSLLVATITYLAMDNDLVRHWAFNFLGVHLIILALVLLLGQYTGYRLLELRRFRPLAGEKS</sequence>
<feature type="domain" description="Inactive transglutaminase fused to 7 transmembrane helices" evidence="2">
    <location>
        <begin position="24"/>
        <end position="181"/>
    </location>
</feature>
<dbReference type="eggNOG" id="COG1305">
    <property type="taxonomic scope" value="Bacteria"/>
</dbReference>
<feature type="domain" description="7 transmembrane helices usually fused to an inactive transglutaminase" evidence="3">
    <location>
        <begin position="253"/>
        <end position="496"/>
    </location>
</feature>
<dbReference type="GeneID" id="67182224"/>
<dbReference type="InterPro" id="IPR025838">
    <property type="entry name" value="Transglut_i_TM"/>
</dbReference>
<protein>
    <submittedName>
        <fullName evidence="4">Gonadoliberin III-related protein</fullName>
    </submittedName>
</protein>